<feature type="domain" description="Signal transduction histidine kinase subgroup 3 dimerisation and phosphoacceptor" evidence="11">
    <location>
        <begin position="173"/>
        <end position="239"/>
    </location>
</feature>
<dbReference type="InterPro" id="IPR011712">
    <property type="entry name" value="Sig_transdc_His_kin_sub3_dim/P"/>
</dbReference>
<evidence type="ECO:0000256" key="7">
    <source>
        <dbReference type="ARBA" id="ARBA00022840"/>
    </source>
</evidence>
<dbReference type="PANTHER" id="PTHR24421">
    <property type="entry name" value="NITRATE/NITRITE SENSOR PROTEIN NARX-RELATED"/>
    <property type="match status" value="1"/>
</dbReference>
<evidence type="ECO:0000256" key="6">
    <source>
        <dbReference type="ARBA" id="ARBA00022777"/>
    </source>
</evidence>
<evidence type="ECO:0000256" key="5">
    <source>
        <dbReference type="ARBA" id="ARBA00022741"/>
    </source>
</evidence>
<feature type="domain" description="Histidine kinase/HSP90-like ATPase" evidence="10">
    <location>
        <begin position="287"/>
        <end position="370"/>
    </location>
</feature>
<dbReference type="RefSeq" id="WP_251800961.1">
    <property type="nucleotide sequence ID" value="NZ_JAMQOL010000038.1"/>
</dbReference>
<organism evidence="13 14">
    <name type="scientific">Paractinoplanes hotanensis</name>
    <dbReference type="NCBI Taxonomy" id="2906497"/>
    <lineage>
        <taxon>Bacteria</taxon>
        <taxon>Bacillati</taxon>
        <taxon>Actinomycetota</taxon>
        <taxon>Actinomycetes</taxon>
        <taxon>Micromonosporales</taxon>
        <taxon>Micromonosporaceae</taxon>
        <taxon>Paractinoplanes</taxon>
    </lineage>
</organism>
<dbReference type="Pfam" id="PF07730">
    <property type="entry name" value="HisKA_3"/>
    <property type="match status" value="1"/>
</dbReference>
<dbReference type="Gene3D" id="3.30.565.10">
    <property type="entry name" value="Histidine kinase-like ATPase, C-terminal domain"/>
    <property type="match status" value="1"/>
</dbReference>
<evidence type="ECO:0000256" key="8">
    <source>
        <dbReference type="ARBA" id="ARBA00023012"/>
    </source>
</evidence>
<evidence type="ECO:0000256" key="3">
    <source>
        <dbReference type="ARBA" id="ARBA00022553"/>
    </source>
</evidence>
<dbReference type="GO" id="GO:0016301">
    <property type="term" value="F:kinase activity"/>
    <property type="evidence" value="ECO:0007669"/>
    <property type="project" value="UniProtKB-KW"/>
</dbReference>
<reference evidence="13 14" key="1">
    <citation type="submission" date="2022-06" db="EMBL/GenBank/DDBJ databases">
        <title>Actinoplanes abujensis sp. nov., isolated from Nigerian arid soil.</title>
        <authorList>
            <person name="Ding P."/>
        </authorList>
    </citation>
    <scope>NUCLEOTIDE SEQUENCE [LARGE SCALE GENOMIC DNA]</scope>
    <source>
        <strain evidence="14">TRM88002</strain>
    </source>
</reference>
<dbReference type="InterPro" id="IPR055558">
    <property type="entry name" value="DUF7134"/>
</dbReference>
<protein>
    <recommendedName>
        <fullName evidence="2">histidine kinase</fullName>
        <ecNumber evidence="2">2.7.13.3</ecNumber>
    </recommendedName>
</protein>
<dbReference type="Proteomes" id="UP001523216">
    <property type="component" value="Unassembled WGS sequence"/>
</dbReference>
<sequence>MKALADGAVAGAVFVATLLGRADGDHLHDGMSVLLAAAAAAPLLLRRRFPYTVLLVSTVAAEAYMFRYRGGNGILALSAPLVALYTVAERSDRRRSLLLGGAVVLAVGAFHTFGAPHRVLGPENLTLVALGALSVAAGTASRHRRRYLAEVVRRVHETEHSREVDAQRRVAEERLRIARDLHDSVGHQLALINVQAGVAAYLLTDPAPEVREALRHVRDGSRAALEDLRDSVGLLRQPGDATAPTEPAAGLDGLDDLLASFRRTGLHVDLHRDGPPAALPRPADVTAYRVIQEALTNACKHATGEPVHITMGFGRDALRLAIVNGGPLVRAASGHGIAGMRERVAAVGGSLEAGPRPDGGFLVTATLPAATS</sequence>
<name>A0ABT0Y548_9ACTN</name>
<keyword evidence="9" id="KW-0472">Membrane</keyword>
<dbReference type="EC" id="2.7.13.3" evidence="2"/>
<evidence type="ECO:0000259" key="11">
    <source>
        <dbReference type="Pfam" id="PF07730"/>
    </source>
</evidence>
<keyword evidence="14" id="KW-1185">Reference proteome</keyword>
<keyword evidence="3" id="KW-0597">Phosphoprotein</keyword>
<keyword evidence="7" id="KW-0067">ATP-binding</keyword>
<comment type="caution">
    <text evidence="13">The sequence shown here is derived from an EMBL/GenBank/DDBJ whole genome shotgun (WGS) entry which is preliminary data.</text>
</comment>
<evidence type="ECO:0000313" key="14">
    <source>
        <dbReference type="Proteomes" id="UP001523216"/>
    </source>
</evidence>
<keyword evidence="6 13" id="KW-0418">Kinase</keyword>
<comment type="catalytic activity">
    <reaction evidence="1">
        <text>ATP + protein L-histidine = ADP + protein N-phospho-L-histidine.</text>
        <dbReference type="EC" id="2.7.13.3"/>
    </reaction>
</comment>
<dbReference type="InterPro" id="IPR036890">
    <property type="entry name" value="HATPase_C_sf"/>
</dbReference>
<proteinExistence type="predicted"/>
<evidence type="ECO:0000259" key="10">
    <source>
        <dbReference type="Pfam" id="PF02518"/>
    </source>
</evidence>
<evidence type="ECO:0000256" key="4">
    <source>
        <dbReference type="ARBA" id="ARBA00022679"/>
    </source>
</evidence>
<evidence type="ECO:0000256" key="9">
    <source>
        <dbReference type="SAM" id="Phobius"/>
    </source>
</evidence>
<keyword evidence="9" id="KW-1133">Transmembrane helix</keyword>
<dbReference type="Pfam" id="PF23539">
    <property type="entry name" value="DUF7134"/>
    <property type="match status" value="1"/>
</dbReference>
<dbReference type="InterPro" id="IPR003594">
    <property type="entry name" value="HATPase_dom"/>
</dbReference>
<dbReference type="Gene3D" id="1.20.5.1930">
    <property type="match status" value="1"/>
</dbReference>
<evidence type="ECO:0000256" key="1">
    <source>
        <dbReference type="ARBA" id="ARBA00000085"/>
    </source>
</evidence>
<evidence type="ECO:0000313" key="13">
    <source>
        <dbReference type="EMBL" id="MCM4081163.1"/>
    </source>
</evidence>
<gene>
    <name evidence="13" type="ORF">LXN57_26675</name>
</gene>
<evidence type="ECO:0000256" key="2">
    <source>
        <dbReference type="ARBA" id="ARBA00012438"/>
    </source>
</evidence>
<evidence type="ECO:0000259" key="12">
    <source>
        <dbReference type="Pfam" id="PF23539"/>
    </source>
</evidence>
<accession>A0ABT0Y548</accession>
<feature type="domain" description="DUF7134" evidence="12">
    <location>
        <begin position="3"/>
        <end position="136"/>
    </location>
</feature>
<keyword evidence="9" id="KW-0812">Transmembrane</keyword>
<feature type="transmembrane region" description="Helical" evidence="9">
    <location>
        <begin position="96"/>
        <end position="113"/>
    </location>
</feature>
<keyword evidence="5" id="KW-0547">Nucleotide-binding</keyword>
<dbReference type="CDD" id="cd16917">
    <property type="entry name" value="HATPase_UhpB-NarQ-NarX-like"/>
    <property type="match status" value="1"/>
</dbReference>
<dbReference type="SUPFAM" id="SSF55874">
    <property type="entry name" value="ATPase domain of HSP90 chaperone/DNA topoisomerase II/histidine kinase"/>
    <property type="match status" value="1"/>
</dbReference>
<dbReference type="PANTHER" id="PTHR24421:SF10">
    <property type="entry name" value="NITRATE_NITRITE SENSOR PROTEIN NARQ"/>
    <property type="match status" value="1"/>
</dbReference>
<dbReference type="InterPro" id="IPR050482">
    <property type="entry name" value="Sensor_HK_TwoCompSys"/>
</dbReference>
<dbReference type="Pfam" id="PF02518">
    <property type="entry name" value="HATPase_c"/>
    <property type="match status" value="1"/>
</dbReference>
<keyword evidence="8" id="KW-0902">Two-component regulatory system</keyword>
<dbReference type="EMBL" id="JAMQOL010000038">
    <property type="protein sequence ID" value="MCM4081163.1"/>
    <property type="molecule type" value="Genomic_DNA"/>
</dbReference>
<keyword evidence="4" id="KW-0808">Transferase</keyword>